<proteinExistence type="predicted"/>
<feature type="domain" description="AAA" evidence="1">
    <location>
        <begin position="4"/>
        <end position="189"/>
    </location>
</feature>
<name>I5AQ50_EUBC6</name>
<dbReference type="SUPFAM" id="SSF52540">
    <property type="entry name" value="P-loop containing nucleoside triphosphate hydrolases"/>
    <property type="match status" value="1"/>
</dbReference>
<dbReference type="OrthoDB" id="9773088at2"/>
<dbReference type="Gene3D" id="3.40.50.300">
    <property type="entry name" value="P-loop containing nucleotide triphosphate hydrolases"/>
    <property type="match status" value="1"/>
</dbReference>
<dbReference type="InterPro" id="IPR027417">
    <property type="entry name" value="P-loop_NTPase"/>
</dbReference>
<reference evidence="2 3" key="1">
    <citation type="submission" date="2010-08" db="EMBL/GenBank/DDBJ databases">
        <authorList>
            <consortium name="US DOE Joint Genome Institute (JGI-PGF)"/>
            <person name="Lucas S."/>
            <person name="Copeland A."/>
            <person name="Lapidus A."/>
            <person name="Cheng J.-F."/>
            <person name="Bruce D."/>
            <person name="Goodwin L."/>
            <person name="Pitluck S."/>
            <person name="Land M.L."/>
            <person name="Hauser L."/>
            <person name="Chang Y.-J."/>
            <person name="Anderson I.J."/>
            <person name="Johnson E."/>
            <person name="Mulhopadhyay B."/>
            <person name="Kyrpides N."/>
            <person name="Woyke T.J."/>
        </authorList>
    </citation>
    <scope>NUCLEOTIDE SEQUENCE [LARGE SCALE GENOMIC DNA]</scope>
    <source>
        <strain evidence="2 3">6</strain>
    </source>
</reference>
<evidence type="ECO:0000313" key="2">
    <source>
        <dbReference type="EMBL" id="EIM55923.1"/>
    </source>
</evidence>
<gene>
    <name evidence="2" type="ORF">EubceDRAFT1_0053</name>
</gene>
<protein>
    <submittedName>
        <fullName evidence="2">ATPase involved in chromosome partitioning</fullName>
    </submittedName>
</protein>
<dbReference type="InterPro" id="IPR025669">
    <property type="entry name" value="AAA_dom"/>
</dbReference>
<evidence type="ECO:0000313" key="3">
    <source>
        <dbReference type="Proteomes" id="UP000005753"/>
    </source>
</evidence>
<keyword evidence="3" id="KW-1185">Reference proteome</keyword>
<dbReference type="PANTHER" id="PTHR13696">
    <property type="entry name" value="P-LOOP CONTAINING NUCLEOSIDE TRIPHOSPHATE HYDROLASE"/>
    <property type="match status" value="1"/>
</dbReference>
<dbReference type="InterPro" id="IPR050678">
    <property type="entry name" value="DNA_Partitioning_ATPase"/>
</dbReference>
<dbReference type="HOGENOM" id="CLU_037612_1_4_9"/>
<organism evidence="2 3">
    <name type="scientific">Eubacterium cellulosolvens (strain ATCC 43171 / JCM 9499 / 6)</name>
    <name type="common">Cillobacterium cellulosolvens</name>
    <dbReference type="NCBI Taxonomy" id="633697"/>
    <lineage>
        <taxon>Bacteria</taxon>
        <taxon>Bacillati</taxon>
        <taxon>Bacillota</taxon>
        <taxon>Clostridia</taxon>
        <taxon>Eubacteriales</taxon>
        <taxon>Eubacteriaceae</taxon>
        <taxon>Eubacterium</taxon>
    </lineage>
</organism>
<dbReference type="Pfam" id="PF13614">
    <property type="entry name" value="AAA_31"/>
    <property type="match status" value="1"/>
</dbReference>
<evidence type="ECO:0000259" key="1">
    <source>
        <dbReference type="Pfam" id="PF13614"/>
    </source>
</evidence>
<dbReference type="AlphaFoldDB" id="I5AQ50"/>
<dbReference type="Proteomes" id="UP000005753">
    <property type="component" value="Chromosome"/>
</dbReference>
<reference evidence="2 3" key="2">
    <citation type="submission" date="2012-02" db="EMBL/GenBank/DDBJ databases">
        <title>Improved High-Quality Draft sequence of Eubacterium cellulosolvens 6.</title>
        <authorList>
            <consortium name="US DOE Joint Genome Institute"/>
            <person name="Lucas S."/>
            <person name="Han J."/>
            <person name="Lapidus A."/>
            <person name="Cheng J.-F."/>
            <person name="Goodwin L."/>
            <person name="Pitluck S."/>
            <person name="Peters L."/>
            <person name="Mikhailova N."/>
            <person name="Gu W."/>
            <person name="Detter J.C."/>
            <person name="Han C."/>
            <person name="Tapia R."/>
            <person name="Land M."/>
            <person name="Hauser L."/>
            <person name="Kyrpides N."/>
            <person name="Ivanova N."/>
            <person name="Pagani I."/>
            <person name="Johnson E."/>
            <person name="Mukhopadhyay B."/>
            <person name="Anderson I."/>
            <person name="Woyke T."/>
        </authorList>
    </citation>
    <scope>NUCLEOTIDE SEQUENCE [LARGE SCALE GENOMIC DNA]</scope>
    <source>
        <strain evidence="2 3">6</strain>
    </source>
</reference>
<dbReference type="STRING" id="633697.EubceDRAFT1_0053"/>
<dbReference type="CDD" id="cd02042">
    <property type="entry name" value="ParAB_family"/>
    <property type="match status" value="1"/>
</dbReference>
<sequence length="279" mass="31412">MGVIIGDFNRKGGVGKTHSVINLAASLAMLKKKVLVIDGDSQVNATYFFLGNDEEFFDGADLNENVKTFADVIEGNADLMDSIVRLQYTTKRLLKKHFSKIECVIDLLPASKDMDLVDISDIYAVKKITDGLKDEYDYVFIDFPPSKNDYTLTYLVACDYIIIPAECGNDDSIMGYSDVLSSIEDIQINDEIDSNVDILGMFFTKFMSYKNDQKEAMEESMKVKEDMKLLDTHVRFDYKPTVDSKDKHEPLCICAAKSKAAVDYMALAKEIDKTIRGKK</sequence>
<accession>I5AQ50</accession>
<dbReference type="EMBL" id="CM001487">
    <property type="protein sequence ID" value="EIM55923.1"/>
    <property type="molecule type" value="Genomic_DNA"/>
</dbReference>
<dbReference type="eggNOG" id="COG1192">
    <property type="taxonomic scope" value="Bacteria"/>
</dbReference>
<dbReference type="PANTHER" id="PTHR13696:SF99">
    <property type="entry name" value="COBYRINIC ACID AC-DIAMIDE SYNTHASE"/>
    <property type="match status" value="1"/>
</dbReference>